<name>A0A7X0RHP4_9ACTN</name>
<dbReference type="CDD" id="cd03801">
    <property type="entry name" value="GT4_PimA-like"/>
    <property type="match status" value="1"/>
</dbReference>
<dbReference type="PANTHER" id="PTHR45947">
    <property type="entry name" value="SULFOQUINOVOSYL TRANSFERASE SQD2"/>
    <property type="match status" value="1"/>
</dbReference>
<dbReference type="InterPro" id="IPR050194">
    <property type="entry name" value="Glycosyltransferase_grp1"/>
</dbReference>
<dbReference type="InterPro" id="IPR001296">
    <property type="entry name" value="Glyco_trans_1"/>
</dbReference>
<evidence type="ECO:0000256" key="1">
    <source>
        <dbReference type="ARBA" id="ARBA00022676"/>
    </source>
</evidence>
<proteinExistence type="predicted"/>
<sequence length="401" mass="43208">MRILMVSKFKEFRGGVEAHIRDLSDGLGRGGHQVRLFASEDLPEAARAFDVGATGLAQRAHAATQLLWNGAARESVLREIDAFQPDLVHYHAIYHQLSASVLRTQFGGPVVMTLHDYKFSAPCYSLFRDDSVCELCVGKVLPVDAVKYRCVRGSAVASSLCAVEAVVNRRSYLKHVDRFVVPSRYAADIASRGGVPEDRIAVVPWGVGSRPDHDGADRVPSADSRRFAYVGRLHGNKGIGLLLQAWEKLAPNHQAELFIAGGGEMASAVLEAAARDSSIHYMGVLTSKDVQSLLGETDCLVVPSLVPESMGLSALEGMLAGVPVLLSDRGALGDLMGPGVVAIHQLSPEGLANDLNSLISSADRLRDLRKHLRGRDLSPYKASVMVSGMERVYMQAESTGN</sequence>
<keyword evidence="2 5" id="KW-0808">Transferase</keyword>
<keyword evidence="6" id="KW-1185">Reference proteome</keyword>
<dbReference type="Pfam" id="PF00534">
    <property type="entry name" value="Glycos_transf_1"/>
    <property type="match status" value="1"/>
</dbReference>
<keyword evidence="1" id="KW-0328">Glycosyltransferase</keyword>
<accession>A0A7X0RHP4</accession>
<reference evidence="5 6" key="1">
    <citation type="submission" date="2020-08" db="EMBL/GenBank/DDBJ databases">
        <authorList>
            <person name="Seo M.-J."/>
        </authorList>
    </citation>
    <scope>NUCLEOTIDE SEQUENCE [LARGE SCALE GENOMIC DNA]</scope>
    <source>
        <strain evidence="5 6">KIGAM211</strain>
    </source>
</reference>
<dbReference type="Pfam" id="PF13439">
    <property type="entry name" value="Glyco_transf_4"/>
    <property type="match status" value="1"/>
</dbReference>
<dbReference type="EMBL" id="JACKXE010000001">
    <property type="protein sequence ID" value="MBB6628516.1"/>
    <property type="molecule type" value="Genomic_DNA"/>
</dbReference>
<dbReference type="GO" id="GO:1901137">
    <property type="term" value="P:carbohydrate derivative biosynthetic process"/>
    <property type="evidence" value="ECO:0007669"/>
    <property type="project" value="UniProtKB-ARBA"/>
</dbReference>
<dbReference type="Gene3D" id="3.40.50.2000">
    <property type="entry name" value="Glycogen Phosphorylase B"/>
    <property type="match status" value="2"/>
</dbReference>
<evidence type="ECO:0000313" key="6">
    <source>
        <dbReference type="Proteomes" id="UP000523955"/>
    </source>
</evidence>
<organism evidence="5 6">
    <name type="scientific">Nocardioides luti</name>
    <dbReference type="NCBI Taxonomy" id="2761101"/>
    <lineage>
        <taxon>Bacteria</taxon>
        <taxon>Bacillati</taxon>
        <taxon>Actinomycetota</taxon>
        <taxon>Actinomycetes</taxon>
        <taxon>Propionibacteriales</taxon>
        <taxon>Nocardioidaceae</taxon>
        <taxon>Nocardioides</taxon>
    </lineage>
</organism>
<dbReference type="SUPFAM" id="SSF53756">
    <property type="entry name" value="UDP-Glycosyltransferase/glycogen phosphorylase"/>
    <property type="match status" value="1"/>
</dbReference>
<feature type="domain" description="Glycosyl transferase family 1" evidence="3">
    <location>
        <begin position="223"/>
        <end position="370"/>
    </location>
</feature>
<comment type="caution">
    <text evidence="5">The sequence shown here is derived from an EMBL/GenBank/DDBJ whole genome shotgun (WGS) entry which is preliminary data.</text>
</comment>
<evidence type="ECO:0000256" key="2">
    <source>
        <dbReference type="ARBA" id="ARBA00022679"/>
    </source>
</evidence>
<dbReference type="AlphaFoldDB" id="A0A7X0RHP4"/>
<feature type="domain" description="Glycosyltransferase subfamily 4-like N-terminal" evidence="4">
    <location>
        <begin position="14"/>
        <end position="207"/>
    </location>
</feature>
<gene>
    <name evidence="5" type="ORF">H5V45_14420</name>
</gene>
<evidence type="ECO:0000259" key="4">
    <source>
        <dbReference type="Pfam" id="PF13439"/>
    </source>
</evidence>
<dbReference type="Proteomes" id="UP000523955">
    <property type="component" value="Unassembled WGS sequence"/>
</dbReference>
<evidence type="ECO:0000259" key="3">
    <source>
        <dbReference type="Pfam" id="PF00534"/>
    </source>
</evidence>
<protein>
    <submittedName>
        <fullName evidence="5">Glycosyltransferase family 4 protein</fullName>
    </submittedName>
</protein>
<dbReference type="GO" id="GO:0016757">
    <property type="term" value="F:glycosyltransferase activity"/>
    <property type="evidence" value="ECO:0007669"/>
    <property type="project" value="UniProtKB-KW"/>
</dbReference>
<dbReference type="PANTHER" id="PTHR45947:SF13">
    <property type="entry name" value="TRANSFERASE"/>
    <property type="match status" value="1"/>
</dbReference>
<dbReference type="InterPro" id="IPR028098">
    <property type="entry name" value="Glyco_trans_4-like_N"/>
</dbReference>
<evidence type="ECO:0000313" key="5">
    <source>
        <dbReference type="EMBL" id="MBB6628516.1"/>
    </source>
</evidence>